<evidence type="ECO:0000313" key="1">
    <source>
        <dbReference type="EMBL" id="KAF3954880.1"/>
    </source>
</evidence>
<keyword evidence="2" id="KW-1185">Reference proteome</keyword>
<organism evidence="1 2">
    <name type="scientific">Castanea mollissima</name>
    <name type="common">Chinese chestnut</name>
    <dbReference type="NCBI Taxonomy" id="60419"/>
    <lineage>
        <taxon>Eukaryota</taxon>
        <taxon>Viridiplantae</taxon>
        <taxon>Streptophyta</taxon>
        <taxon>Embryophyta</taxon>
        <taxon>Tracheophyta</taxon>
        <taxon>Spermatophyta</taxon>
        <taxon>Magnoliopsida</taxon>
        <taxon>eudicotyledons</taxon>
        <taxon>Gunneridae</taxon>
        <taxon>Pentapetalae</taxon>
        <taxon>rosids</taxon>
        <taxon>fabids</taxon>
        <taxon>Fagales</taxon>
        <taxon>Fagaceae</taxon>
        <taxon>Castanea</taxon>
    </lineage>
</organism>
<gene>
    <name evidence="1" type="ORF">CMV_019830</name>
</gene>
<comment type="caution">
    <text evidence="1">The sequence shown here is derived from an EMBL/GenBank/DDBJ whole genome shotgun (WGS) entry which is preliminary data.</text>
</comment>
<dbReference type="AlphaFoldDB" id="A0A8J4VGB0"/>
<sequence>MLYWHRLGECKNLREPTLVIYSTNKMKDHHPSVKHGRVPYSSSQAYDLILGEEPLVDWEVGLGMRKSELRTPRRRCGCCGKVAPMIGDGSLRVVLEMRRFIVFRIRK</sequence>
<dbReference type="Proteomes" id="UP000737018">
    <property type="component" value="Unassembled WGS sequence"/>
</dbReference>
<dbReference type="EMBL" id="JRKL02003555">
    <property type="protein sequence ID" value="KAF3954880.1"/>
    <property type="molecule type" value="Genomic_DNA"/>
</dbReference>
<accession>A0A8J4VGB0</accession>
<evidence type="ECO:0000313" key="2">
    <source>
        <dbReference type="Proteomes" id="UP000737018"/>
    </source>
</evidence>
<proteinExistence type="predicted"/>
<protein>
    <submittedName>
        <fullName evidence="1">Uncharacterized protein</fullName>
    </submittedName>
</protein>
<reference evidence="1" key="1">
    <citation type="submission" date="2020-03" db="EMBL/GenBank/DDBJ databases">
        <title>Castanea mollissima Vanexum genome sequencing.</title>
        <authorList>
            <person name="Staton M."/>
        </authorList>
    </citation>
    <scope>NUCLEOTIDE SEQUENCE</scope>
    <source>
        <tissue evidence="1">Leaf</tissue>
    </source>
</reference>
<name>A0A8J4VGB0_9ROSI</name>